<organism evidence="1 2">
    <name type="scientific">Sinorhizobium medicae</name>
    <dbReference type="NCBI Taxonomy" id="110321"/>
    <lineage>
        <taxon>Bacteria</taxon>
        <taxon>Pseudomonadati</taxon>
        <taxon>Pseudomonadota</taxon>
        <taxon>Alphaproteobacteria</taxon>
        <taxon>Hyphomicrobiales</taxon>
        <taxon>Rhizobiaceae</taxon>
        <taxon>Sinorhizobium/Ensifer group</taxon>
        <taxon>Sinorhizobium</taxon>
    </lineage>
</organism>
<keyword evidence="2" id="KW-1185">Reference proteome</keyword>
<sequence length="143" mass="16307">MVMQLANQRLLLRLHSTLFGDVAYRQQDQVEMIETAAIEEHDAPSDRFEVVLYLDIIKGIVVGKNVLHELPQFRNVPLPISKFVHQPTFGMGRGDLRQIIEGLVRPDPQISAENQQPFTNAIDQLFQELPMSFELEAGLLGWK</sequence>
<evidence type="ECO:0000313" key="2">
    <source>
        <dbReference type="Proteomes" id="UP001190825"/>
    </source>
</evidence>
<dbReference type="Proteomes" id="UP001190825">
    <property type="component" value="Unassembled WGS sequence"/>
</dbReference>
<dbReference type="EMBL" id="NBUC01000113">
    <property type="protein sequence ID" value="PLT99147.1"/>
    <property type="molecule type" value="Genomic_DNA"/>
</dbReference>
<reference evidence="1 2" key="1">
    <citation type="journal article" date="2018" name="FEMS Microbiol. Ecol.">
        <title>Co-invading symbiotic mutualists of Medicago polymorpha retain high ancestral diversity and contain diverse accessory genomes.</title>
        <authorList>
            <person name="Porter S.S."/>
            <person name="Faber-Hammond J.J."/>
            <person name="Friesen M.L."/>
        </authorList>
    </citation>
    <scope>NUCLEOTIDE SEQUENCE [LARGE SCALE GENOMIC DNA]</scope>
    <source>
        <strain evidence="1 2">Str16</strain>
    </source>
</reference>
<dbReference type="RefSeq" id="WP_024312411.1">
    <property type="nucleotide sequence ID" value="NZ_NBUG01000106.1"/>
</dbReference>
<proteinExistence type="predicted"/>
<gene>
    <name evidence="1" type="ORF">BMJ33_24115</name>
</gene>
<comment type="caution">
    <text evidence="1">The sequence shown here is derived from an EMBL/GenBank/DDBJ whole genome shotgun (WGS) entry which is preliminary data.</text>
</comment>
<accession>A0ABX4TGJ1</accession>
<evidence type="ECO:0000313" key="1">
    <source>
        <dbReference type="EMBL" id="PLT99147.1"/>
    </source>
</evidence>
<name>A0ABX4TGJ1_9HYPH</name>
<protein>
    <submittedName>
        <fullName evidence="1">Uncharacterized protein</fullName>
    </submittedName>
</protein>